<dbReference type="Proteomes" id="UP000292884">
    <property type="component" value="Unassembled WGS sequence"/>
</dbReference>
<protein>
    <recommendedName>
        <fullName evidence="1">FAS1 domain-containing protein</fullName>
    </recommendedName>
</protein>
<dbReference type="OrthoDB" id="655802at2"/>
<dbReference type="Gene3D" id="2.30.180.10">
    <property type="entry name" value="FAS1 domain"/>
    <property type="match status" value="1"/>
</dbReference>
<dbReference type="PROSITE" id="PS51257">
    <property type="entry name" value="PROKAR_LIPOPROTEIN"/>
    <property type="match status" value="1"/>
</dbReference>
<name>A0A4R0MMN9_9SPHI</name>
<dbReference type="SUPFAM" id="SSF82153">
    <property type="entry name" value="FAS1 domain"/>
    <property type="match status" value="1"/>
</dbReference>
<feature type="domain" description="FAS1" evidence="1">
    <location>
        <begin position="65"/>
        <end position="160"/>
    </location>
</feature>
<evidence type="ECO:0000259" key="1">
    <source>
        <dbReference type="Pfam" id="PF02469"/>
    </source>
</evidence>
<proteinExistence type="predicted"/>
<keyword evidence="3" id="KW-1185">Reference proteome</keyword>
<dbReference type="InterPro" id="IPR036378">
    <property type="entry name" value="FAS1_dom_sf"/>
</dbReference>
<dbReference type="Pfam" id="PF02469">
    <property type="entry name" value="Fasciclin"/>
    <property type="match status" value="1"/>
</dbReference>
<accession>A0A4R0MMN9</accession>
<dbReference type="EMBL" id="SJSK01000006">
    <property type="protein sequence ID" value="TCC88009.1"/>
    <property type="molecule type" value="Genomic_DNA"/>
</dbReference>
<sequence>MVERSFLTIKFKEMKNIKILYAFFILALAITSCKHDDYFVGGTLHNPKVNMTTYDYLKSNKDQLFDTLLLIVDKTGTKDKINQSGVTFFAPTDYSIKAYLLNKTLEAQRKDPAKRYTIDTLIKYDLSHFTDSINVYIIPSKVEASALNDKGTLFQTAKATVKSVVSYEYTDDVNLGYNPNSANKPQIMYYTFLKKTLTPPIVASEISSADGVRNRVQTSGIETTTGMLHVLENGKPDRTGHILYFSQKRN</sequence>
<dbReference type="InterPro" id="IPR000782">
    <property type="entry name" value="FAS1_domain"/>
</dbReference>
<comment type="caution">
    <text evidence="2">The sequence shown here is derived from an EMBL/GenBank/DDBJ whole genome shotgun (WGS) entry which is preliminary data.</text>
</comment>
<gene>
    <name evidence="2" type="ORF">EZ428_19985</name>
</gene>
<reference evidence="2 3" key="1">
    <citation type="submission" date="2019-02" db="EMBL/GenBank/DDBJ databases">
        <title>Pedobacter sp. RP-1-13 sp. nov., isolated from Arctic soil.</title>
        <authorList>
            <person name="Dahal R.H."/>
        </authorList>
    </citation>
    <scope>NUCLEOTIDE SEQUENCE [LARGE SCALE GENOMIC DNA]</scope>
    <source>
        <strain evidence="2 3">RP-1-13</strain>
    </source>
</reference>
<evidence type="ECO:0000313" key="3">
    <source>
        <dbReference type="Proteomes" id="UP000292884"/>
    </source>
</evidence>
<organism evidence="2 3">
    <name type="scientific">Pedobacter frigiditerrae</name>
    <dbReference type="NCBI Taxonomy" id="2530452"/>
    <lineage>
        <taxon>Bacteria</taxon>
        <taxon>Pseudomonadati</taxon>
        <taxon>Bacteroidota</taxon>
        <taxon>Sphingobacteriia</taxon>
        <taxon>Sphingobacteriales</taxon>
        <taxon>Sphingobacteriaceae</taxon>
        <taxon>Pedobacter</taxon>
    </lineage>
</organism>
<evidence type="ECO:0000313" key="2">
    <source>
        <dbReference type="EMBL" id="TCC88009.1"/>
    </source>
</evidence>
<dbReference type="AlphaFoldDB" id="A0A4R0MMN9"/>